<accession>A0ABD2MES3</accession>
<feature type="compositionally biased region" description="Basic and acidic residues" evidence="1">
    <location>
        <begin position="219"/>
        <end position="241"/>
    </location>
</feature>
<evidence type="ECO:0000313" key="3">
    <source>
        <dbReference type="Proteomes" id="UP001620626"/>
    </source>
</evidence>
<feature type="region of interest" description="Disordered" evidence="1">
    <location>
        <begin position="122"/>
        <end position="178"/>
    </location>
</feature>
<feature type="region of interest" description="Disordered" evidence="1">
    <location>
        <begin position="199"/>
        <end position="241"/>
    </location>
</feature>
<feature type="compositionally biased region" description="Polar residues" evidence="1">
    <location>
        <begin position="135"/>
        <end position="144"/>
    </location>
</feature>
<keyword evidence="3" id="KW-1185">Reference proteome</keyword>
<proteinExistence type="predicted"/>
<name>A0ABD2MES3_9BILA</name>
<reference evidence="2 3" key="1">
    <citation type="submission" date="2024-10" db="EMBL/GenBank/DDBJ databases">
        <authorList>
            <person name="Kim D."/>
        </authorList>
    </citation>
    <scope>NUCLEOTIDE SEQUENCE [LARGE SCALE GENOMIC DNA]</scope>
    <source>
        <strain evidence="2">BH-2024</strain>
    </source>
</reference>
<evidence type="ECO:0000256" key="1">
    <source>
        <dbReference type="SAM" id="MobiDB-lite"/>
    </source>
</evidence>
<gene>
    <name evidence="2" type="ORF">niasHT_003627</name>
</gene>
<dbReference type="EMBL" id="JBICBT010000011">
    <property type="protein sequence ID" value="KAL3126030.1"/>
    <property type="molecule type" value="Genomic_DNA"/>
</dbReference>
<sequence length="542" mass="60031">MRQPPPLTDHQRWKCTPKNDSSPGGLLSLLAIRFPPPPSGFEFLFCGFLPPGEGDLDNFTRRVTPPPIPSHRPAARLVALAVCGAAVRCRPLAAPLRVLIALISALDSAVLRQRRFVKTENALKQEQKEKPATSDVVNNGNPDKSQGAEKEGPNSDEPKSQEKQGTEANSKKTEMPEIREAETLAQKGTAPLLLKHEADELVKGEANTRKKRQSGGSAKGDKAAEKMPNKFDLTLPKHDPSKSAAKAAKYEPEFDRNNTPVDYDGKEKKCKVEAKIDVMSKELLDKIKENGADKRDINAAEDGCGLKGYAEWSRCSKVAFYGRDGYNASKKYGIEKTEPPTKNFNDMDEFDKFGFMHDTVLLLFDGCAVCNGNKVPNVNISLLQYMPTGLLVDECKEYVNQSGKPLKLKMEMVKKQQKSTGSFAYGVPLMERYKYRVVLEVNHTCGAGGELKTHYIWLPEIDVFDQKTVVGRVMQIRQIKLDFTDMDENVALKLSGSDFDKSGQFVNGTLVPFKAAEPNGTTTALIHHRPNPALPPTLIHHR</sequence>
<dbReference type="Proteomes" id="UP001620626">
    <property type="component" value="Unassembled WGS sequence"/>
</dbReference>
<protein>
    <submittedName>
        <fullName evidence="2">Uncharacterized protein</fullName>
    </submittedName>
</protein>
<organism evidence="2 3">
    <name type="scientific">Heterodera trifolii</name>
    <dbReference type="NCBI Taxonomy" id="157864"/>
    <lineage>
        <taxon>Eukaryota</taxon>
        <taxon>Metazoa</taxon>
        <taxon>Ecdysozoa</taxon>
        <taxon>Nematoda</taxon>
        <taxon>Chromadorea</taxon>
        <taxon>Rhabditida</taxon>
        <taxon>Tylenchina</taxon>
        <taxon>Tylenchomorpha</taxon>
        <taxon>Tylenchoidea</taxon>
        <taxon>Heteroderidae</taxon>
        <taxon>Heteroderinae</taxon>
        <taxon>Heterodera</taxon>
    </lineage>
</organism>
<comment type="caution">
    <text evidence="2">The sequence shown here is derived from an EMBL/GenBank/DDBJ whole genome shotgun (WGS) entry which is preliminary data.</text>
</comment>
<evidence type="ECO:0000313" key="2">
    <source>
        <dbReference type="EMBL" id="KAL3126030.1"/>
    </source>
</evidence>
<feature type="compositionally biased region" description="Basic and acidic residues" evidence="1">
    <location>
        <begin position="199"/>
        <end position="208"/>
    </location>
</feature>
<feature type="compositionally biased region" description="Basic and acidic residues" evidence="1">
    <location>
        <begin position="146"/>
        <end position="178"/>
    </location>
</feature>
<feature type="region of interest" description="Disordered" evidence="1">
    <location>
        <begin position="1"/>
        <end position="21"/>
    </location>
</feature>
<feature type="compositionally biased region" description="Basic and acidic residues" evidence="1">
    <location>
        <begin position="122"/>
        <end position="132"/>
    </location>
</feature>
<dbReference type="AlphaFoldDB" id="A0ABD2MES3"/>